<dbReference type="OrthoDB" id="2139939at2759"/>
<keyword evidence="3" id="KW-1185">Reference proteome</keyword>
<dbReference type="EMBL" id="NAJQ01000559">
    <property type="protein sequence ID" value="TKA67617.1"/>
    <property type="molecule type" value="Genomic_DNA"/>
</dbReference>
<proteinExistence type="predicted"/>
<feature type="compositionally biased region" description="Acidic residues" evidence="1">
    <location>
        <begin position="95"/>
        <end position="110"/>
    </location>
</feature>
<accession>A0A4U0WWV7</accession>
<dbReference type="STRING" id="329884.A0A4U0WWV7"/>
<name>A0A4U0WWV7_9PEZI</name>
<evidence type="ECO:0000313" key="3">
    <source>
        <dbReference type="Proteomes" id="UP000309340"/>
    </source>
</evidence>
<feature type="region of interest" description="Disordered" evidence="1">
    <location>
        <begin position="1"/>
        <end position="24"/>
    </location>
</feature>
<dbReference type="PANTHER" id="PTHR34117">
    <property type="entry name" value="STYLE CELL-CYCLE INHIBITOR 1"/>
    <property type="match status" value="1"/>
</dbReference>
<protein>
    <submittedName>
        <fullName evidence="2">Uncharacterized protein</fullName>
    </submittedName>
</protein>
<organism evidence="2 3">
    <name type="scientific">Friedmanniomyces simplex</name>
    <dbReference type="NCBI Taxonomy" id="329884"/>
    <lineage>
        <taxon>Eukaryota</taxon>
        <taxon>Fungi</taxon>
        <taxon>Dikarya</taxon>
        <taxon>Ascomycota</taxon>
        <taxon>Pezizomycotina</taxon>
        <taxon>Dothideomycetes</taxon>
        <taxon>Dothideomycetidae</taxon>
        <taxon>Mycosphaerellales</taxon>
        <taxon>Teratosphaeriaceae</taxon>
        <taxon>Friedmanniomyces</taxon>
    </lineage>
</organism>
<dbReference type="Proteomes" id="UP000309340">
    <property type="component" value="Unassembled WGS sequence"/>
</dbReference>
<dbReference type="PANTHER" id="PTHR34117:SF1">
    <property type="entry name" value="STYLE CELL-CYCLE INHIBITOR 1"/>
    <property type="match status" value="1"/>
</dbReference>
<evidence type="ECO:0000256" key="1">
    <source>
        <dbReference type="SAM" id="MobiDB-lite"/>
    </source>
</evidence>
<sequence length="275" mass="30261">MDSHPRIQTQDPQSPRGLSEEEVKGRWKSFLGKWNRGELAEGWYDPEMKGRAEERFVAAAAPPANRGKLGGTAAALGIGAGVGTAYDQQHRNQDSDPDPDEDSDDDEDDYGPLLPSLPPFTSATAATAPPPHPRPKPPGPSIPTLQDLQLRREHQQRLDELAPRADPGSRERQLEKKREVSASHNAAHAAKEGGGDGGDAEVGDRELLGDGGDEDEASHKAAVKKLEKQKGERELRKEEVLRARAAEREERVAEVRRKEERTMGVLREMARQRFG</sequence>
<feature type="compositionally biased region" description="Basic and acidic residues" evidence="1">
    <location>
        <begin position="149"/>
        <end position="181"/>
    </location>
</feature>
<feature type="compositionally biased region" description="Polar residues" evidence="1">
    <location>
        <begin position="1"/>
        <end position="13"/>
    </location>
</feature>
<reference evidence="2 3" key="1">
    <citation type="submission" date="2017-03" db="EMBL/GenBank/DDBJ databases">
        <title>Genomes of endolithic fungi from Antarctica.</title>
        <authorList>
            <person name="Coleine C."/>
            <person name="Masonjones S."/>
            <person name="Stajich J.E."/>
        </authorList>
    </citation>
    <scope>NUCLEOTIDE SEQUENCE [LARGE SCALE GENOMIC DNA]</scope>
    <source>
        <strain evidence="2 3">CCFEE 5184</strain>
    </source>
</reference>
<feature type="region of interest" description="Disordered" evidence="1">
    <location>
        <begin position="80"/>
        <end position="236"/>
    </location>
</feature>
<gene>
    <name evidence="2" type="ORF">B0A55_09264</name>
</gene>
<comment type="caution">
    <text evidence="2">The sequence shown here is derived from an EMBL/GenBank/DDBJ whole genome shotgun (WGS) entry which is preliminary data.</text>
</comment>
<evidence type="ECO:0000313" key="2">
    <source>
        <dbReference type="EMBL" id="TKA67617.1"/>
    </source>
</evidence>
<dbReference type="InterPro" id="IPR044688">
    <property type="entry name" value="SCI-1-like"/>
</dbReference>
<feature type="compositionally biased region" description="Basic and acidic residues" evidence="1">
    <location>
        <begin position="224"/>
        <end position="236"/>
    </location>
</feature>
<feature type="compositionally biased region" description="Pro residues" evidence="1">
    <location>
        <begin position="128"/>
        <end position="141"/>
    </location>
</feature>
<dbReference type="AlphaFoldDB" id="A0A4U0WWV7"/>